<dbReference type="Pfam" id="PF03737">
    <property type="entry name" value="RraA-like"/>
    <property type="match status" value="1"/>
</dbReference>
<proteinExistence type="inferred from homology"/>
<evidence type="ECO:0000256" key="8">
    <source>
        <dbReference type="ARBA" id="ARBA00047973"/>
    </source>
</evidence>
<dbReference type="PANTHER" id="PTHR33254">
    <property type="entry name" value="4-HYDROXY-4-METHYL-2-OXOGLUTARATE ALDOLASE 3-RELATED"/>
    <property type="match status" value="1"/>
</dbReference>
<keyword evidence="6 9" id="KW-0456">Lyase</keyword>
<comment type="cofactor">
    <cofactor evidence="2 9">
        <name>a divalent metal cation</name>
        <dbReference type="ChEBI" id="CHEBI:60240"/>
    </cofactor>
</comment>
<evidence type="ECO:0000256" key="7">
    <source>
        <dbReference type="ARBA" id="ARBA00025046"/>
    </source>
</evidence>
<dbReference type="SUPFAM" id="SSF89562">
    <property type="entry name" value="RraA-like"/>
    <property type="match status" value="1"/>
</dbReference>
<protein>
    <recommendedName>
        <fullName evidence="9">4-hydroxy-4-methyl-2-oxoglutarate aldolase</fullName>
        <shortName evidence="9">HMG aldolase</shortName>
        <ecNumber evidence="9">4.1.1.112</ecNumber>
        <ecNumber evidence="9">4.1.3.17</ecNumber>
    </recommendedName>
    <alternativeName>
        <fullName evidence="9">Oxaloacetate decarboxylase</fullName>
    </alternativeName>
</protein>
<evidence type="ECO:0000256" key="9">
    <source>
        <dbReference type="RuleBase" id="RU004338"/>
    </source>
</evidence>
<dbReference type="InterPro" id="IPR036704">
    <property type="entry name" value="RraA/RraA-like_sf"/>
</dbReference>
<dbReference type="CDD" id="cd16841">
    <property type="entry name" value="RraA_family"/>
    <property type="match status" value="1"/>
</dbReference>
<comment type="catalytic activity">
    <reaction evidence="8 9">
        <text>oxaloacetate + H(+) = pyruvate + CO2</text>
        <dbReference type="Rhea" id="RHEA:15641"/>
        <dbReference type="ChEBI" id="CHEBI:15361"/>
        <dbReference type="ChEBI" id="CHEBI:15378"/>
        <dbReference type="ChEBI" id="CHEBI:16452"/>
        <dbReference type="ChEBI" id="CHEBI:16526"/>
        <dbReference type="EC" id="4.1.1.112"/>
    </reaction>
</comment>
<reference evidence="10" key="1">
    <citation type="submission" date="2022-10" db="EMBL/GenBank/DDBJ databases">
        <title>The complete genomes of actinobacterial strains from the NBC collection.</title>
        <authorList>
            <person name="Joergensen T.S."/>
            <person name="Alvarez Arevalo M."/>
            <person name="Sterndorff E.B."/>
            <person name="Faurdal D."/>
            <person name="Vuksanovic O."/>
            <person name="Mourched A.-S."/>
            <person name="Charusanti P."/>
            <person name="Shaw S."/>
            <person name="Blin K."/>
            <person name="Weber T."/>
        </authorList>
    </citation>
    <scope>NUCLEOTIDE SEQUENCE</scope>
    <source>
        <strain evidence="10">NBC_00254</strain>
    </source>
</reference>
<dbReference type="NCBIfam" id="TIGR01935">
    <property type="entry name" value="NOT-MenG"/>
    <property type="match status" value="1"/>
</dbReference>
<dbReference type="Proteomes" id="UP001432011">
    <property type="component" value="Chromosome"/>
</dbReference>
<dbReference type="EMBL" id="CP108085">
    <property type="protein sequence ID" value="WUP74377.1"/>
    <property type="molecule type" value="Genomic_DNA"/>
</dbReference>
<sequence length="160" mass="16604">MSFATADLYDAHGDALRSCVTQFRSYGSRARFSGRISTIRCLEDNALVKQVLATPAEGRVLVVDGGGSLRTALLGDVIATSAVANGWAGVVINGAVRDTVALAGLDLGIKALGANPRKSAKAGQGQIDVPVSFGDVTFAPGAWLYSDEDGILVSDHRLDV</sequence>
<dbReference type="NCBIfam" id="NF006875">
    <property type="entry name" value="PRK09372.1"/>
    <property type="match status" value="1"/>
</dbReference>
<dbReference type="EC" id="4.1.3.17" evidence="9"/>
<comment type="similarity">
    <text evidence="3 9">Belongs to the class II aldolase/RraA-like family.</text>
</comment>
<comment type="catalytic activity">
    <reaction evidence="1 9">
        <text>4-hydroxy-4-methyl-2-oxoglutarate = 2 pyruvate</text>
        <dbReference type="Rhea" id="RHEA:22748"/>
        <dbReference type="ChEBI" id="CHEBI:15361"/>
        <dbReference type="ChEBI" id="CHEBI:58276"/>
        <dbReference type="EC" id="4.1.3.17"/>
    </reaction>
</comment>
<name>A0ABZ1SPJ4_9ACTN</name>
<dbReference type="Gene3D" id="3.50.30.40">
    <property type="entry name" value="Ribonuclease E inhibitor RraA/RraA-like"/>
    <property type="match status" value="1"/>
</dbReference>
<gene>
    <name evidence="10" type="primary">rraA</name>
    <name evidence="10" type="ORF">OG913_34240</name>
</gene>
<evidence type="ECO:0000256" key="1">
    <source>
        <dbReference type="ARBA" id="ARBA00001342"/>
    </source>
</evidence>
<evidence type="ECO:0000256" key="6">
    <source>
        <dbReference type="ARBA" id="ARBA00023239"/>
    </source>
</evidence>
<keyword evidence="11" id="KW-1185">Reference proteome</keyword>
<evidence type="ECO:0000256" key="5">
    <source>
        <dbReference type="ARBA" id="ARBA00022723"/>
    </source>
</evidence>
<keyword evidence="5 9" id="KW-0479">Metal-binding</keyword>
<comment type="function">
    <text evidence="7 9">Catalyzes the aldol cleavage of 4-hydroxy-4-methyl-2-oxoglutarate (HMG) into 2 molecules of pyruvate. Also contains a secondary oxaloacetate (OAA) decarboxylase activity due to the common pyruvate enolate transition state formed following C-C bond cleavage in the retro-aldol and decarboxylation reactions.</text>
</comment>
<dbReference type="InterPro" id="IPR010203">
    <property type="entry name" value="RraA"/>
</dbReference>
<evidence type="ECO:0000313" key="11">
    <source>
        <dbReference type="Proteomes" id="UP001432011"/>
    </source>
</evidence>
<evidence type="ECO:0000256" key="4">
    <source>
        <dbReference type="ARBA" id="ARBA00011233"/>
    </source>
</evidence>
<evidence type="ECO:0000256" key="3">
    <source>
        <dbReference type="ARBA" id="ARBA00008621"/>
    </source>
</evidence>
<dbReference type="RefSeq" id="WP_142652422.1">
    <property type="nucleotide sequence ID" value="NZ_CP108085.1"/>
</dbReference>
<evidence type="ECO:0000256" key="2">
    <source>
        <dbReference type="ARBA" id="ARBA00001968"/>
    </source>
</evidence>
<accession>A0ABZ1SPJ4</accession>
<evidence type="ECO:0000313" key="10">
    <source>
        <dbReference type="EMBL" id="WUP74377.1"/>
    </source>
</evidence>
<dbReference type="PANTHER" id="PTHR33254:SF4">
    <property type="entry name" value="4-HYDROXY-4-METHYL-2-OXOGLUTARATE ALDOLASE 3-RELATED"/>
    <property type="match status" value="1"/>
</dbReference>
<dbReference type="InterPro" id="IPR005493">
    <property type="entry name" value="RraA/RraA-like"/>
</dbReference>
<organism evidence="10 11">
    <name type="scientific">Microbispora hainanensis</name>
    <dbReference type="NCBI Taxonomy" id="568844"/>
    <lineage>
        <taxon>Bacteria</taxon>
        <taxon>Bacillati</taxon>
        <taxon>Actinomycetota</taxon>
        <taxon>Actinomycetes</taxon>
        <taxon>Streptosporangiales</taxon>
        <taxon>Streptosporangiaceae</taxon>
        <taxon>Microbispora</taxon>
    </lineage>
</organism>
<comment type="subunit">
    <text evidence="4 9">Homotrimer.</text>
</comment>
<dbReference type="EC" id="4.1.1.112" evidence="9"/>